<dbReference type="EMBL" id="JBGMDY010000009">
    <property type="protein sequence ID" value="KAL2322540.1"/>
    <property type="molecule type" value="Genomic_DNA"/>
</dbReference>
<name>A0ABD1LG71_9FABA</name>
<keyword evidence="3" id="KW-0469">Meiosis</keyword>
<evidence type="ECO:0000256" key="1">
    <source>
        <dbReference type="ARBA" id="ARBA00022737"/>
    </source>
</evidence>
<organism evidence="8 9">
    <name type="scientific">Flemingia macrophylla</name>
    <dbReference type="NCBI Taxonomy" id="520843"/>
    <lineage>
        <taxon>Eukaryota</taxon>
        <taxon>Viridiplantae</taxon>
        <taxon>Streptophyta</taxon>
        <taxon>Embryophyta</taxon>
        <taxon>Tracheophyta</taxon>
        <taxon>Spermatophyta</taxon>
        <taxon>Magnoliopsida</taxon>
        <taxon>eudicotyledons</taxon>
        <taxon>Gunneridae</taxon>
        <taxon>Pentapetalae</taxon>
        <taxon>rosids</taxon>
        <taxon>fabids</taxon>
        <taxon>Fabales</taxon>
        <taxon>Fabaceae</taxon>
        <taxon>Papilionoideae</taxon>
        <taxon>50 kb inversion clade</taxon>
        <taxon>NPAAA clade</taxon>
        <taxon>indigoferoid/millettioid clade</taxon>
        <taxon>Phaseoleae</taxon>
        <taxon>Flemingia</taxon>
    </lineage>
</organism>
<evidence type="ECO:0000256" key="3">
    <source>
        <dbReference type="ARBA" id="ARBA00023254"/>
    </source>
</evidence>
<dbReference type="InterPro" id="IPR035979">
    <property type="entry name" value="RBD_domain_sf"/>
</dbReference>
<evidence type="ECO:0000256" key="2">
    <source>
        <dbReference type="ARBA" id="ARBA00022884"/>
    </source>
</evidence>
<comment type="function">
    <text evidence="4">Probable RNA-binding protein that plays a role in meiosis and vegetative growth.</text>
</comment>
<dbReference type="GO" id="GO:0045927">
    <property type="term" value="P:positive regulation of growth"/>
    <property type="evidence" value="ECO:0007669"/>
    <property type="project" value="UniProtKB-ARBA"/>
</dbReference>
<dbReference type="GO" id="GO:0003723">
    <property type="term" value="F:RNA binding"/>
    <property type="evidence" value="ECO:0007669"/>
    <property type="project" value="UniProtKB-UniRule"/>
</dbReference>
<dbReference type="AlphaFoldDB" id="A0ABD1LG71"/>
<dbReference type="SUPFAM" id="SSF54928">
    <property type="entry name" value="RNA-binding domain, RBD"/>
    <property type="match status" value="2"/>
</dbReference>
<feature type="compositionally biased region" description="Polar residues" evidence="6">
    <location>
        <begin position="69"/>
        <end position="80"/>
    </location>
</feature>
<dbReference type="PROSITE" id="PS50102">
    <property type="entry name" value="RRM"/>
    <property type="match status" value="2"/>
</dbReference>
<dbReference type="GO" id="GO:0051321">
    <property type="term" value="P:meiotic cell cycle"/>
    <property type="evidence" value="ECO:0007669"/>
    <property type="project" value="UniProtKB-KW"/>
</dbReference>
<reference evidence="8 9" key="1">
    <citation type="submission" date="2024-08" db="EMBL/GenBank/DDBJ databases">
        <title>Insights into the chromosomal genome structure of Flemingia macrophylla.</title>
        <authorList>
            <person name="Ding Y."/>
            <person name="Zhao Y."/>
            <person name="Bi W."/>
            <person name="Wu M."/>
            <person name="Zhao G."/>
            <person name="Gong Y."/>
            <person name="Li W."/>
            <person name="Zhang P."/>
        </authorList>
    </citation>
    <scope>NUCLEOTIDE SEQUENCE [LARGE SCALE GENOMIC DNA]</scope>
    <source>
        <strain evidence="8">DYQJB</strain>
        <tissue evidence="8">Leaf</tissue>
    </source>
</reference>
<dbReference type="GO" id="GO:0045836">
    <property type="term" value="P:positive regulation of meiotic nuclear division"/>
    <property type="evidence" value="ECO:0007669"/>
    <property type="project" value="UniProtKB-ARBA"/>
</dbReference>
<dbReference type="Gene3D" id="3.30.70.330">
    <property type="match status" value="3"/>
</dbReference>
<evidence type="ECO:0000256" key="4">
    <source>
        <dbReference type="ARBA" id="ARBA00058438"/>
    </source>
</evidence>
<accession>A0ABD1LG71</accession>
<gene>
    <name evidence="8" type="ORF">Fmac_026919</name>
</gene>
<dbReference type="Pfam" id="PF04059">
    <property type="entry name" value="RRM_2"/>
    <property type="match status" value="1"/>
</dbReference>
<dbReference type="Proteomes" id="UP001603857">
    <property type="component" value="Unassembled WGS sequence"/>
</dbReference>
<dbReference type="CDD" id="cd12529">
    <property type="entry name" value="RRM2_MEI2_like"/>
    <property type="match status" value="1"/>
</dbReference>
<feature type="region of interest" description="Disordered" evidence="6">
    <location>
        <begin position="66"/>
        <end position="98"/>
    </location>
</feature>
<feature type="region of interest" description="Disordered" evidence="6">
    <location>
        <begin position="653"/>
        <end position="676"/>
    </location>
</feature>
<dbReference type="InterPro" id="IPR000504">
    <property type="entry name" value="RRM_dom"/>
</dbReference>
<sequence>MDKHSGDSSSAHDAAGPFEISLLNVQKKMGSKAWGIPRTTEVFHDSSDVSLFSSSLPVLPHEKLDLTDSENYGQPVNDNLPTLDKDHKEDEGPDPFDDFETSAIGNMLPDDEEELLAGIMDDFDLSKLPNQLEDLDENDLFANGGGFEMDFEPQESLNIGMSKISITDGVASNGIGHYAIPNGVGTVAGEHPYGEHPSRTLFVRNINSNVEDSELRTLFEQYGDIRTLYTACKHRGFVMISYYDIRAARTAMRALQNKPLRRRKLDIHFSIPKDNPSEKDINQGTLVVFNLDPSVSNDDLRQIFGAYGEVKEIRETPHKRHHKFIEFYDVRAAEAALKALNRSDIAGKRIKLEPSRPGGARRNLMQQLSQELEQDEARPFRHQVGSPVASSPPGSWAQFSSPVEHPLGSYSKSPGLGHASPVNTNHFSGLAAILSPHATTSTKIAPIGKDPGRVTNSMFANSGSTPGAAFQHSISFPEQNVNASPRSIPTLGESNPSASSIGTLSGPQFLWGGPTPYSEHSNTSAWSSSSAGIPFTSTVQRQGFPYTSHRSPFLGSQSHHHVGSAPSGLPLDRHFNYFHESPEASLMSPVAFGNLNHGDGNFIVNMGAHASVGAGVGLSGSTTEIGSPNFRMMSLPRHGSLFHGNSLYSGPGAMNIEGLSERGRSRRPDNGGNQVDSKKLYQLDLDKIISGEDTRTTLMIKNIPNKYTSKMLLAAIDENHRGTYDFLYLPIDFKNKCNVGYAFINMVSPSHIIAFYKAFNGKKWEKFNSEKVASLAYARIQGKAALVIHFQNSSLMNEDKRCRPILFHSEGQDTSDQEHFLSSNLNICIRQPDGSYSGDLLESPKGNLDQKLERD</sequence>
<dbReference type="FunFam" id="3.30.70.330:FF:000101">
    <property type="entry name" value="Protein MEI2-like 1"/>
    <property type="match status" value="1"/>
</dbReference>
<keyword evidence="1" id="KW-0677">Repeat</keyword>
<dbReference type="InterPro" id="IPR034453">
    <property type="entry name" value="MEI2-like_RRM1"/>
</dbReference>
<evidence type="ECO:0000256" key="5">
    <source>
        <dbReference type="PROSITE-ProRule" id="PRU00176"/>
    </source>
</evidence>
<keyword evidence="2 5" id="KW-0694">RNA-binding</keyword>
<protein>
    <recommendedName>
        <fullName evidence="7">RRM domain-containing protein</fullName>
    </recommendedName>
</protein>
<dbReference type="SMART" id="SM00360">
    <property type="entry name" value="RRM"/>
    <property type="match status" value="3"/>
</dbReference>
<dbReference type="FunFam" id="3.30.70.330:FF:000063">
    <property type="entry name" value="MEI2-like protein 5 isoform 2"/>
    <property type="match status" value="1"/>
</dbReference>
<proteinExistence type="predicted"/>
<dbReference type="InterPro" id="IPR007201">
    <property type="entry name" value="Mei2-like_Rrm_C"/>
</dbReference>
<evidence type="ECO:0000259" key="7">
    <source>
        <dbReference type="PROSITE" id="PS50102"/>
    </source>
</evidence>
<dbReference type="InterPro" id="IPR012677">
    <property type="entry name" value="Nucleotide-bd_a/b_plait_sf"/>
</dbReference>
<dbReference type="PANTHER" id="PTHR23189">
    <property type="entry name" value="RNA RECOGNITION MOTIF-CONTAINING"/>
    <property type="match status" value="1"/>
</dbReference>
<evidence type="ECO:0000256" key="6">
    <source>
        <dbReference type="SAM" id="MobiDB-lite"/>
    </source>
</evidence>
<dbReference type="CDD" id="cd12524">
    <property type="entry name" value="RRM1_MEI2_like"/>
    <property type="match status" value="1"/>
</dbReference>
<feature type="compositionally biased region" description="Basic and acidic residues" evidence="6">
    <location>
        <begin position="659"/>
        <end position="669"/>
    </location>
</feature>
<feature type="domain" description="RRM" evidence="7">
    <location>
        <begin position="199"/>
        <end position="272"/>
    </location>
</feature>
<dbReference type="Pfam" id="PF00076">
    <property type="entry name" value="RRM_1"/>
    <property type="match status" value="2"/>
</dbReference>
<comment type="caution">
    <text evidence="8">The sequence shown here is derived from an EMBL/GenBank/DDBJ whole genome shotgun (WGS) entry which is preliminary data.</text>
</comment>
<evidence type="ECO:0000313" key="9">
    <source>
        <dbReference type="Proteomes" id="UP001603857"/>
    </source>
</evidence>
<feature type="domain" description="RRM" evidence="7">
    <location>
        <begin position="284"/>
        <end position="357"/>
    </location>
</feature>
<dbReference type="CDD" id="cd12531">
    <property type="entry name" value="RRM3_MEI2_like"/>
    <property type="match status" value="1"/>
</dbReference>
<dbReference type="InterPro" id="IPR034454">
    <property type="entry name" value="MEI2-like_RRM3"/>
</dbReference>
<keyword evidence="9" id="KW-1185">Reference proteome</keyword>
<evidence type="ECO:0000313" key="8">
    <source>
        <dbReference type="EMBL" id="KAL2322540.1"/>
    </source>
</evidence>